<evidence type="ECO:0000313" key="6">
    <source>
        <dbReference type="EMBL" id="MBK0398426.1"/>
    </source>
</evidence>
<keyword evidence="4" id="KW-0804">Transcription</keyword>
<feature type="domain" description="HTH lysR-type" evidence="5">
    <location>
        <begin position="8"/>
        <end position="65"/>
    </location>
</feature>
<evidence type="ECO:0000256" key="3">
    <source>
        <dbReference type="ARBA" id="ARBA00023125"/>
    </source>
</evidence>
<evidence type="ECO:0000256" key="2">
    <source>
        <dbReference type="ARBA" id="ARBA00023015"/>
    </source>
</evidence>
<dbReference type="PANTHER" id="PTHR30537:SF3">
    <property type="entry name" value="TRANSCRIPTIONAL REGULATORY PROTEIN"/>
    <property type="match status" value="1"/>
</dbReference>
<dbReference type="InterPro" id="IPR058163">
    <property type="entry name" value="LysR-type_TF_proteobact-type"/>
</dbReference>
<dbReference type="AlphaFoldDB" id="A0A8J7M4S1"/>
<dbReference type="Pfam" id="PF03466">
    <property type="entry name" value="LysR_substrate"/>
    <property type="match status" value="1"/>
</dbReference>
<organism evidence="6 7">
    <name type="scientific">Thermohalobaculum xanthum</name>
    <dbReference type="NCBI Taxonomy" id="2753746"/>
    <lineage>
        <taxon>Bacteria</taxon>
        <taxon>Pseudomonadati</taxon>
        <taxon>Pseudomonadota</taxon>
        <taxon>Alphaproteobacteria</taxon>
        <taxon>Rhodobacterales</taxon>
        <taxon>Paracoccaceae</taxon>
        <taxon>Thermohalobaculum</taxon>
    </lineage>
</organism>
<comment type="caution">
    <text evidence="6">The sequence shown here is derived from an EMBL/GenBank/DDBJ whole genome shotgun (WGS) entry which is preliminary data.</text>
</comment>
<dbReference type="InterPro" id="IPR036390">
    <property type="entry name" value="WH_DNA-bd_sf"/>
</dbReference>
<keyword evidence="2" id="KW-0805">Transcription regulation</keyword>
<dbReference type="RefSeq" id="WP_200607495.1">
    <property type="nucleotide sequence ID" value="NZ_JAEHHL010000001.1"/>
</dbReference>
<evidence type="ECO:0000256" key="4">
    <source>
        <dbReference type="ARBA" id="ARBA00023163"/>
    </source>
</evidence>
<protein>
    <submittedName>
        <fullName evidence="6">LysR family transcriptional regulator</fullName>
    </submittedName>
</protein>
<accession>A0A8J7M4S1</accession>
<gene>
    <name evidence="6" type="ORF">H0I76_04430</name>
</gene>
<dbReference type="InterPro" id="IPR036388">
    <property type="entry name" value="WH-like_DNA-bd_sf"/>
</dbReference>
<dbReference type="InterPro" id="IPR005119">
    <property type="entry name" value="LysR_subst-bd"/>
</dbReference>
<dbReference type="Proteomes" id="UP000655420">
    <property type="component" value="Unassembled WGS sequence"/>
</dbReference>
<dbReference type="SUPFAM" id="SSF53850">
    <property type="entry name" value="Periplasmic binding protein-like II"/>
    <property type="match status" value="1"/>
</dbReference>
<dbReference type="InterPro" id="IPR000847">
    <property type="entry name" value="LysR_HTH_N"/>
</dbReference>
<name>A0A8J7M4S1_9RHOB</name>
<dbReference type="PRINTS" id="PR00039">
    <property type="entry name" value="HTHLYSR"/>
</dbReference>
<evidence type="ECO:0000259" key="5">
    <source>
        <dbReference type="PROSITE" id="PS50931"/>
    </source>
</evidence>
<evidence type="ECO:0000256" key="1">
    <source>
        <dbReference type="ARBA" id="ARBA00009437"/>
    </source>
</evidence>
<keyword evidence="7" id="KW-1185">Reference proteome</keyword>
<dbReference type="FunFam" id="1.10.10.10:FF:000001">
    <property type="entry name" value="LysR family transcriptional regulator"/>
    <property type="match status" value="1"/>
</dbReference>
<evidence type="ECO:0000313" key="7">
    <source>
        <dbReference type="Proteomes" id="UP000655420"/>
    </source>
</evidence>
<dbReference type="Gene3D" id="3.40.190.290">
    <property type="match status" value="1"/>
</dbReference>
<dbReference type="GO" id="GO:0003700">
    <property type="term" value="F:DNA-binding transcription factor activity"/>
    <property type="evidence" value="ECO:0007669"/>
    <property type="project" value="InterPro"/>
</dbReference>
<dbReference type="PANTHER" id="PTHR30537">
    <property type="entry name" value="HTH-TYPE TRANSCRIPTIONAL REGULATOR"/>
    <property type="match status" value="1"/>
</dbReference>
<dbReference type="PROSITE" id="PS50931">
    <property type="entry name" value="HTH_LYSR"/>
    <property type="match status" value="1"/>
</dbReference>
<dbReference type="Pfam" id="PF00126">
    <property type="entry name" value="HTH_1"/>
    <property type="match status" value="1"/>
</dbReference>
<dbReference type="EMBL" id="JAEHHL010000001">
    <property type="protein sequence ID" value="MBK0398426.1"/>
    <property type="molecule type" value="Genomic_DNA"/>
</dbReference>
<dbReference type="GO" id="GO:0006351">
    <property type="term" value="P:DNA-templated transcription"/>
    <property type="evidence" value="ECO:0007669"/>
    <property type="project" value="TreeGrafter"/>
</dbReference>
<comment type="similarity">
    <text evidence="1">Belongs to the LysR transcriptional regulatory family.</text>
</comment>
<reference evidence="6" key="1">
    <citation type="submission" date="2020-12" db="EMBL/GenBank/DDBJ databases">
        <title>Bacterial taxonomy.</title>
        <authorList>
            <person name="Pan X."/>
        </authorList>
    </citation>
    <scope>NUCLEOTIDE SEQUENCE</scope>
    <source>
        <strain evidence="6">M0105</strain>
    </source>
</reference>
<dbReference type="Gene3D" id="1.10.10.10">
    <property type="entry name" value="Winged helix-like DNA-binding domain superfamily/Winged helix DNA-binding domain"/>
    <property type="match status" value="1"/>
</dbReference>
<dbReference type="GO" id="GO:0043565">
    <property type="term" value="F:sequence-specific DNA binding"/>
    <property type="evidence" value="ECO:0007669"/>
    <property type="project" value="TreeGrafter"/>
</dbReference>
<sequence>MKRLPKGFNWAQAHAFLATAEAGSFSAAARDLGLTQPTLGRQVAALEADLGVTLFERAGRSLVLTKSGLELLDHVRAMGEAAERVALTAAGQSQAVEGHVSLAVTDVTAAYLLPPVLHRLRDEAPGITVEIVASNTMSDLRRREADIALRHVRPDQPDLIARRVRDTTAHLYAAKAYLDRCGRPASTADLAGHDFVGFDASDRLLVALNGFGIPVTRENFRIGSEDGLVAWEMTRQGFGVGVMIRELAAMTPGVEQILPEIAFPVPTWLVTHCELNTSRRIRIVFDALADAFG</sequence>
<dbReference type="SUPFAM" id="SSF46785">
    <property type="entry name" value="Winged helix' DNA-binding domain"/>
    <property type="match status" value="1"/>
</dbReference>
<proteinExistence type="inferred from homology"/>
<keyword evidence="3" id="KW-0238">DNA-binding</keyword>